<feature type="domain" description="Rhodanese" evidence="4">
    <location>
        <begin position="180"/>
        <end position="279"/>
    </location>
</feature>
<keyword evidence="6" id="KW-1185">Reference proteome</keyword>
<keyword evidence="2" id="KW-0677">Repeat</keyword>
<dbReference type="PANTHER" id="PTHR11364:SF27">
    <property type="entry name" value="SULFURTRANSFERASE"/>
    <property type="match status" value="1"/>
</dbReference>
<name>A0ABW2XT96_9ACTN</name>
<dbReference type="EMBL" id="JBHTGP010000018">
    <property type="protein sequence ID" value="MFD0689736.1"/>
    <property type="molecule type" value="Genomic_DNA"/>
</dbReference>
<gene>
    <name evidence="5" type="ORF">ACFQZM_34975</name>
</gene>
<protein>
    <submittedName>
        <fullName evidence="5">Sulfurtransferase</fullName>
        <ecNumber evidence="5">2.8.1.-</ecNumber>
    </submittedName>
</protein>
<accession>A0ABW2XT96</accession>
<reference evidence="6" key="1">
    <citation type="journal article" date="2019" name="Int. J. Syst. Evol. Microbiol.">
        <title>The Global Catalogue of Microorganisms (GCM) 10K type strain sequencing project: providing services to taxonomists for standard genome sequencing and annotation.</title>
        <authorList>
            <consortium name="The Broad Institute Genomics Platform"/>
            <consortium name="The Broad Institute Genome Sequencing Center for Infectious Disease"/>
            <person name="Wu L."/>
            <person name="Ma J."/>
        </authorList>
    </citation>
    <scope>NUCLEOTIDE SEQUENCE [LARGE SCALE GENOMIC DNA]</scope>
    <source>
        <strain evidence="6">JCM 9371</strain>
    </source>
</reference>
<dbReference type="CDD" id="cd01449">
    <property type="entry name" value="TST_Repeat_2"/>
    <property type="match status" value="1"/>
</dbReference>
<dbReference type="EC" id="2.8.1.-" evidence="5"/>
<sequence>MTALITPADLAARLGDPGLRVLDATVRLLRPPGGGPYVPESGLAAYREAAIPGAAFADLVTDLAEPGPLPFALPAPARFAAAASRLGIGPGTTVVVYAQESPMWATRLWWLLRYFGFDAVRVLDGGLPAWRAAGLPVEPGTAVHPPAHFTAHPRPDLLARRPDVEQIVAAGGSCLVNALSPEVFRGEGPTSYTRPGRIPGSVNVPARDLLDQDGRFLPRPALTARLRDLLAEPSVVAYCGGGISATVPVFALALLGRTDVRLYDGSLAEWSADPTLPLTTGP</sequence>
<evidence type="ECO:0000256" key="3">
    <source>
        <dbReference type="SAM" id="Phobius"/>
    </source>
</evidence>
<dbReference type="PROSITE" id="PS50206">
    <property type="entry name" value="RHODANESE_3"/>
    <property type="match status" value="2"/>
</dbReference>
<evidence type="ECO:0000259" key="4">
    <source>
        <dbReference type="PROSITE" id="PS50206"/>
    </source>
</evidence>
<feature type="domain" description="Rhodanese" evidence="4">
    <location>
        <begin position="44"/>
        <end position="139"/>
    </location>
</feature>
<dbReference type="RefSeq" id="WP_207400015.1">
    <property type="nucleotide sequence ID" value="NZ_CAACUY010000109.1"/>
</dbReference>
<evidence type="ECO:0000313" key="6">
    <source>
        <dbReference type="Proteomes" id="UP001597063"/>
    </source>
</evidence>
<feature type="transmembrane region" description="Helical" evidence="3">
    <location>
        <begin position="235"/>
        <end position="255"/>
    </location>
</feature>
<keyword evidence="3" id="KW-1133">Transmembrane helix</keyword>
<organism evidence="5 6">
    <name type="scientific">Actinomadura fibrosa</name>
    <dbReference type="NCBI Taxonomy" id="111802"/>
    <lineage>
        <taxon>Bacteria</taxon>
        <taxon>Bacillati</taxon>
        <taxon>Actinomycetota</taxon>
        <taxon>Actinomycetes</taxon>
        <taxon>Streptosporangiales</taxon>
        <taxon>Thermomonosporaceae</taxon>
        <taxon>Actinomadura</taxon>
    </lineage>
</organism>
<proteinExistence type="predicted"/>
<evidence type="ECO:0000256" key="2">
    <source>
        <dbReference type="ARBA" id="ARBA00022737"/>
    </source>
</evidence>
<keyword evidence="3" id="KW-0812">Transmembrane</keyword>
<comment type="caution">
    <text evidence="5">The sequence shown here is derived from an EMBL/GenBank/DDBJ whole genome shotgun (WGS) entry which is preliminary data.</text>
</comment>
<dbReference type="GO" id="GO:0016740">
    <property type="term" value="F:transferase activity"/>
    <property type="evidence" value="ECO:0007669"/>
    <property type="project" value="UniProtKB-KW"/>
</dbReference>
<keyword evidence="3" id="KW-0472">Membrane</keyword>
<dbReference type="PANTHER" id="PTHR11364">
    <property type="entry name" value="THIOSULFATE SULFERTANSFERASE"/>
    <property type="match status" value="1"/>
</dbReference>
<evidence type="ECO:0000313" key="5">
    <source>
        <dbReference type="EMBL" id="MFD0689736.1"/>
    </source>
</evidence>
<dbReference type="SUPFAM" id="SSF52821">
    <property type="entry name" value="Rhodanese/Cell cycle control phosphatase"/>
    <property type="match status" value="2"/>
</dbReference>
<dbReference type="Gene3D" id="3.40.250.10">
    <property type="entry name" value="Rhodanese-like domain"/>
    <property type="match status" value="2"/>
</dbReference>
<dbReference type="InterPro" id="IPR036873">
    <property type="entry name" value="Rhodanese-like_dom_sf"/>
</dbReference>
<dbReference type="InterPro" id="IPR001763">
    <property type="entry name" value="Rhodanese-like_dom"/>
</dbReference>
<dbReference type="Proteomes" id="UP001597063">
    <property type="component" value="Unassembled WGS sequence"/>
</dbReference>
<dbReference type="Pfam" id="PF00581">
    <property type="entry name" value="Rhodanese"/>
    <property type="match status" value="2"/>
</dbReference>
<dbReference type="SMART" id="SM00450">
    <property type="entry name" value="RHOD"/>
    <property type="match status" value="2"/>
</dbReference>
<dbReference type="CDD" id="cd01448">
    <property type="entry name" value="TST_Repeat_1"/>
    <property type="match status" value="1"/>
</dbReference>
<keyword evidence="1 5" id="KW-0808">Transferase</keyword>
<dbReference type="InterPro" id="IPR045078">
    <property type="entry name" value="TST/MPST-like"/>
</dbReference>
<evidence type="ECO:0000256" key="1">
    <source>
        <dbReference type="ARBA" id="ARBA00022679"/>
    </source>
</evidence>